<dbReference type="Proteomes" id="UP001183202">
    <property type="component" value="Unassembled WGS sequence"/>
</dbReference>
<dbReference type="Pfam" id="PF10861">
    <property type="entry name" value="DUF2784"/>
    <property type="match status" value="1"/>
</dbReference>
<comment type="caution">
    <text evidence="2">The sequence shown here is derived from an EMBL/GenBank/DDBJ whole genome shotgun (WGS) entry which is preliminary data.</text>
</comment>
<protein>
    <submittedName>
        <fullName evidence="2">DUF2784 domain-containing protein</fullName>
    </submittedName>
</protein>
<dbReference type="InterPro" id="IPR021218">
    <property type="entry name" value="DUF2784"/>
</dbReference>
<keyword evidence="3" id="KW-1185">Reference proteome</keyword>
<evidence type="ECO:0000256" key="1">
    <source>
        <dbReference type="SAM" id="Phobius"/>
    </source>
</evidence>
<keyword evidence="1" id="KW-0812">Transmembrane</keyword>
<feature type="transmembrane region" description="Helical" evidence="1">
    <location>
        <begin position="12"/>
        <end position="29"/>
    </location>
</feature>
<gene>
    <name evidence="2" type="ORF">RM445_20995</name>
</gene>
<sequence>MLYRLLADAVMLAHFGFLVFLAVGGFLAWRWPRVLVAHAAAVVWGALSVFVGLACPLTGWENRLRRLSGEQGLPAGFVDTYLTGVIYPQEHVLAAQLLVAGLVAASWLGLAVRHGTRPHGVNR</sequence>
<feature type="transmembrane region" description="Helical" evidence="1">
    <location>
        <begin position="35"/>
        <end position="57"/>
    </location>
</feature>
<dbReference type="EMBL" id="JAVREJ010000016">
    <property type="protein sequence ID" value="MDT0352010.1"/>
    <property type="molecule type" value="Genomic_DNA"/>
</dbReference>
<accession>A0ABU2NDI3</accession>
<name>A0ABU2NDI3_9PSEU</name>
<dbReference type="RefSeq" id="WP_311558519.1">
    <property type="nucleotide sequence ID" value="NZ_JAVREJ010000016.1"/>
</dbReference>
<evidence type="ECO:0000313" key="2">
    <source>
        <dbReference type="EMBL" id="MDT0352010.1"/>
    </source>
</evidence>
<proteinExistence type="predicted"/>
<keyword evidence="1" id="KW-0472">Membrane</keyword>
<keyword evidence="1" id="KW-1133">Transmembrane helix</keyword>
<organism evidence="2 3">
    <name type="scientific">Pseudonocardia charpentierae</name>
    <dbReference type="NCBI Taxonomy" id="3075545"/>
    <lineage>
        <taxon>Bacteria</taxon>
        <taxon>Bacillati</taxon>
        <taxon>Actinomycetota</taxon>
        <taxon>Actinomycetes</taxon>
        <taxon>Pseudonocardiales</taxon>
        <taxon>Pseudonocardiaceae</taxon>
        <taxon>Pseudonocardia</taxon>
    </lineage>
</organism>
<evidence type="ECO:0000313" key="3">
    <source>
        <dbReference type="Proteomes" id="UP001183202"/>
    </source>
</evidence>
<reference evidence="3" key="1">
    <citation type="submission" date="2023-07" db="EMBL/GenBank/DDBJ databases">
        <title>30 novel species of actinomycetes from the DSMZ collection.</title>
        <authorList>
            <person name="Nouioui I."/>
        </authorList>
    </citation>
    <scope>NUCLEOTIDE SEQUENCE [LARGE SCALE GENOMIC DNA]</scope>
    <source>
        <strain evidence="3">DSM 45834</strain>
    </source>
</reference>